<dbReference type="GO" id="GO:0005829">
    <property type="term" value="C:cytosol"/>
    <property type="evidence" value="ECO:0007669"/>
    <property type="project" value="TreeGrafter"/>
</dbReference>
<dbReference type="InterPro" id="IPR006175">
    <property type="entry name" value="YjgF/YER057c/UK114"/>
</dbReference>
<gene>
    <name evidence="2" type="ORF">DX927_10815</name>
</gene>
<name>A0A5M8RTW7_9BACI</name>
<dbReference type="PANTHER" id="PTHR11803">
    <property type="entry name" value="2-IMINOBUTANOATE/2-IMINOPROPANOATE DEAMINASE RIDA"/>
    <property type="match status" value="1"/>
</dbReference>
<dbReference type="PANTHER" id="PTHR11803:SF58">
    <property type="entry name" value="PROTEIN HMF1-RELATED"/>
    <property type="match status" value="1"/>
</dbReference>
<comment type="similarity">
    <text evidence="1">Belongs to the RutC family.</text>
</comment>
<dbReference type="Pfam" id="PF01042">
    <property type="entry name" value="Ribonuc_L-PSP"/>
    <property type="match status" value="1"/>
</dbReference>
<dbReference type="STRING" id="1925020.BTA30_18005"/>
<accession>A0A5M8RTW7</accession>
<dbReference type="EMBL" id="QSND01000002">
    <property type="protein sequence ID" value="KAA6451271.1"/>
    <property type="molecule type" value="Genomic_DNA"/>
</dbReference>
<evidence type="ECO:0000313" key="3">
    <source>
        <dbReference type="Proteomes" id="UP000324326"/>
    </source>
</evidence>
<sequence>MKPVHTTYSTRDGGHYVPAMEHNGVLYISGQLSMNPETGKIPAGGIKEEAKQALANMELVLKERGLDKEDVILCRLYTSDVKYWPDINEVYAHFFGNHKPARVVVPSNHLYAGCLVEVEAIAAIKEELQ</sequence>
<reference evidence="2 3" key="1">
    <citation type="submission" date="2018-08" db="EMBL/GenBank/DDBJ databases">
        <title>Bacillus phenotypic plasticity.</title>
        <authorList>
            <person name="Hurtado E."/>
        </authorList>
    </citation>
    <scope>NUCLEOTIDE SEQUENCE [LARGE SCALE GENOMIC DNA]</scope>
    <source>
        <strain evidence="2 3">427</strain>
    </source>
</reference>
<protein>
    <submittedName>
        <fullName evidence="2">RidA family protein</fullName>
    </submittedName>
</protein>
<evidence type="ECO:0000256" key="1">
    <source>
        <dbReference type="ARBA" id="ARBA00010552"/>
    </source>
</evidence>
<dbReference type="SUPFAM" id="SSF55298">
    <property type="entry name" value="YjgF-like"/>
    <property type="match status" value="1"/>
</dbReference>
<organism evidence="2 3">
    <name type="scientific">Bacillus swezeyi</name>
    <dbReference type="NCBI Taxonomy" id="1925020"/>
    <lineage>
        <taxon>Bacteria</taxon>
        <taxon>Bacillati</taxon>
        <taxon>Bacillota</taxon>
        <taxon>Bacilli</taxon>
        <taxon>Bacillales</taxon>
        <taxon>Bacillaceae</taxon>
        <taxon>Bacillus</taxon>
    </lineage>
</organism>
<dbReference type="GO" id="GO:0019239">
    <property type="term" value="F:deaminase activity"/>
    <property type="evidence" value="ECO:0007669"/>
    <property type="project" value="TreeGrafter"/>
</dbReference>
<proteinExistence type="inferred from homology"/>
<dbReference type="InterPro" id="IPR035959">
    <property type="entry name" value="RutC-like_sf"/>
</dbReference>
<evidence type="ECO:0000313" key="2">
    <source>
        <dbReference type="EMBL" id="KAA6451271.1"/>
    </source>
</evidence>
<dbReference type="AlphaFoldDB" id="A0A5M8RTW7"/>
<dbReference type="CDD" id="cd00448">
    <property type="entry name" value="YjgF_YER057c_UK114_family"/>
    <property type="match status" value="1"/>
</dbReference>
<dbReference type="Gene3D" id="3.30.1330.40">
    <property type="entry name" value="RutC-like"/>
    <property type="match status" value="1"/>
</dbReference>
<comment type="caution">
    <text evidence="2">The sequence shown here is derived from an EMBL/GenBank/DDBJ whole genome shotgun (WGS) entry which is preliminary data.</text>
</comment>
<dbReference type="FunFam" id="3.30.1330.40:FF:000001">
    <property type="entry name" value="L-PSP family endoribonuclease"/>
    <property type="match status" value="1"/>
</dbReference>
<dbReference type="RefSeq" id="WP_148957132.1">
    <property type="nucleotide sequence ID" value="NZ_QSND01000002.1"/>
</dbReference>
<dbReference type="Proteomes" id="UP000324326">
    <property type="component" value="Unassembled WGS sequence"/>
</dbReference>